<evidence type="ECO:0000313" key="7">
    <source>
        <dbReference type="EMBL" id="MBC8597044.1"/>
    </source>
</evidence>
<dbReference type="InterPro" id="IPR003594">
    <property type="entry name" value="HATPase_dom"/>
</dbReference>
<dbReference type="GO" id="GO:0005886">
    <property type="term" value="C:plasma membrane"/>
    <property type="evidence" value="ECO:0007669"/>
    <property type="project" value="TreeGrafter"/>
</dbReference>
<dbReference type="Pfam" id="PF02518">
    <property type="entry name" value="HATPase_c"/>
    <property type="match status" value="1"/>
</dbReference>
<dbReference type="SMART" id="SM00387">
    <property type="entry name" value="HATPase_c"/>
    <property type="match status" value="1"/>
</dbReference>
<evidence type="ECO:0000256" key="4">
    <source>
        <dbReference type="ARBA" id="ARBA00022777"/>
    </source>
</evidence>
<evidence type="ECO:0000256" key="2">
    <source>
        <dbReference type="ARBA" id="ARBA00012438"/>
    </source>
</evidence>
<dbReference type="PANTHER" id="PTHR43047">
    <property type="entry name" value="TWO-COMPONENT HISTIDINE PROTEIN KINASE"/>
    <property type="match status" value="1"/>
</dbReference>
<accession>A0A926IT44</accession>
<feature type="domain" description="Histidine kinase" evidence="6">
    <location>
        <begin position="1"/>
        <end position="106"/>
    </location>
</feature>
<dbReference type="RefSeq" id="WP_262432408.1">
    <property type="nucleotide sequence ID" value="NZ_JACRTE010000013.1"/>
</dbReference>
<dbReference type="EMBL" id="JACRTE010000013">
    <property type="protein sequence ID" value="MBC8597044.1"/>
    <property type="molecule type" value="Genomic_DNA"/>
</dbReference>
<dbReference type="Proteomes" id="UP000647416">
    <property type="component" value="Unassembled WGS sequence"/>
</dbReference>
<evidence type="ECO:0000256" key="5">
    <source>
        <dbReference type="ARBA" id="ARBA00023012"/>
    </source>
</evidence>
<keyword evidence="5" id="KW-0902">Two-component regulatory system</keyword>
<dbReference type="Gene3D" id="3.30.565.10">
    <property type="entry name" value="Histidine kinase-like ATPase, C-terminal domain"/>
    <property type="match status" value="1"/>
</dbReference>
<comment type="caution">
    <text evidence="7">The sequence shown here is derived from an EMBL/GenBank/DDBJ whole genome shotgun (WGS) entry which is preliminary data.</text>
</comment>
<comment type="catalytic activity">
    <reaction evidence="1">
        <text>ATP + protein L-histidine = ADP + protein N-phospho-L-histidine.</text>
        <dbReference type="EC" id="2.7.13.3"/>
    </reaction>
</comment>
<dbReference type="PRINTS" id="PR00344">
    <property type="entry name" value="BCTRLSENSOR"/>
</dbReference>
<dbReference type="InterPro" id="IPR005467">
    <property type="entry name" value="His_kinase_dom"/>
</dbReference>
<keyword evidence="4 7" id="KW-0418">Kinase</keyword>
<proteinExistence type="predicted"/>
<organism evidence="7 8">
    <name type="scientific">Qingrenia yutianensis</name>
    <dbReference type="NCBI Taxonomy" id="2763676"/>
    <lineage>
        <taxon>Bacteria</taxon>
        <taxon>Bacillati</taxon>
        <taxon>Bacillota</taxon>
        <taxon>Clostridia</taxon>
        <taxon>Eubacteriales</taxon>
        <taxon>Oscillospiraceae</taxon>
        <taxon>Qingrenia</taxon>
    </lineage>
</organism>
<evidence type="ECO:0000256" key="3">
    <source>
        <dbReference type="ARBA" id="ARBA00022679"/>
    </source>
</evidence>
<sequence>MVEISLHILDIVQNSIKAEATEIGISVVEDTKKNLLAVEITDNGKGMSEEFVKNVTDPFVTMRKTRKVGLGLSLFKSAAELTGGGLEIQSKLGEGTKVTATFVYDSIDRMPLGDTAFTMVTLVSCNPDIDFVYTHTYNGKSFEFSTKKIKEVLNGVFIGEQDVLHWIEEYIADGLCEIKK</sequence>
<keyword evidence="3" id="KW-0808">Transferase</keyword>
<reference evidence="7" key="1">
    <citation type="submission" date="2020-08" db="EMBL/GenBank/DDBJ databases">
        <title>Genome public.</title>
        <authorList>
            <person name="Liu C."/>
            <person name="Sun Q."/>
        </authorList>
    </citation>
    <scope>NUCLEOTIDE SEQUENCE</scope>
    <source>
        <strain evidence="7">NSJ-50</strain>
    </source>
</reference>
<dbReference type="InterPro" id="IPR036890">
    <property type="entry name" value="HATPase_C_sf"/>
</dbReference>
<dbReference type="GO" id="GO:0000155">
    <property type="term" value="F:phosphorelay sensor kinase activity"/>
    <property type="evidence" value="ECO:0007669"/>
    <property type="project" value="TreeGrafter"/>
</dbReference>
<dbReference type="AlphaFoldDB" id="A0A926IT44"/>
<keyword evidence="8" id="KW-1185">Reference proteome</keyword>
<dbReference type="PROSITE" id="PS50109">
    <property type="entry name" value="HIS_KIN"/>
    <property type="match status" value="1"/>
</dbReference>
<protein>
    <recommendedName>
        <fullName evidence="2">histidine kinase</fullName>
        <ecNumber evidence="2">2.7.13.3</ecNumber>
    </recommendedName>
</protein>
<evidence type="ECO:0000259" key="6">
    <source>
        <dbReference type="PROSITE" id="PS50109"/>
    </source>
</evidence>
<dbReference type="InterPro" id="IPR004358">
    <property type="entry name" value="Sig_transdc_His_kin-like_C"/>
</dbReference>
<dbReference type="GO" id="GO:0009927">
    <property type="term" value="F:histidine phosphotransfer kinase activity"/>
    <property type="evidence" value="ECO:0007669"/>
    <property type="project" value="TreeGrafter"/>
</dbReference>
<name>A0A926IT44_9FIRM</name>
<dbReference type="PANTHER" id="PTHR43047:SF72">
    <property type="entry name" value="OSMOSENSING HISTIDINE PROTEIN KINASE SLN1"/>
    <property type="match status" value="1"/>
</dbReference>
<gene>
    <name evidence="7" type="ORF">H8706_09210</name>
</gene>
<evidence type="ECO:0000313" key="8">
    <source>
        <dbReference type="Proteomes" id="UP000647416"/>
    </source>
</evidence>
<dbReference type="SUPFAM" id="SSF55874">
    <property type="entry name" value="ATPase domain of HSP90 chaperone/DNA topoisomerase II/histidine kinase"/>
    <property type="match status" value="1"/>
</dbReference>
<evidence type="ECO:0000256" key="1">
    <source>
        <dbReference type="ARBA" id="ARBA00000085"/>
    </source>
</evidence>
<dbReference type="EC" id="2.7.13.3" evidence="2"/>